<dbReference type="EMBL" id="MU151390">
    <property type="protein sequence ID" value="KAF9444264.1"/>
    <property type="molecule type" value="Genomic_DNA"/>
</dbReference>
<name>A0A9P6C053_9AGAR</name>
<dbReference type="AlphaFoldDB" id="A0A9P6C053"/>
<feature type="non-terminal residue" evidence="1">
    <location>
        <position position="1"/>
    </location>
</feature>
<dbReference type="Proteomes" id="UP000807342">
    <property type="component" value="Unassembled WGS sequence"/>
</dbReference>
<sequence length="141" mass="15481">IYLVTIPELLTNSAVSGAQGSIRNKSLISVVRPSQVQTPVPGGILQLSYFDRSPYEFIASFLPEIPPGFPLASILQLPFTFLLRLGGAHQVYIAFEVNDRKPLDDMVEMVNNIDVADALSRIDLSMFDPQSSTPEPPSSEF</sequence>
<evidence type="ECO:0000313" key="1">
    <source>
        <dbReference type="EMBL" id="KAF9444264.1"/>
    </source>
</evidence>
<protein>
    <submittedName>
        <fullName evidence="1">Uncharacterized protein</fullName>
    </submittedName>
</protein>
<accession>A0A9P6C053</accession>
<evidence type="ECO:0000313" key="2">
    <source>
        <dbReference type="Proteomes" id="UP000807342"/>
    </source>
</evidence>
<comment type="caution">
    <text evidence="1">The sequence shown here is derived from an EMBL/GenBank/DDBJ whole genome shotgun (WGS) entry which is preliminary data.</text>
</comment>
<keyword evidence="2" id="KW-1185">Reference proteome</keyword>
<proteinExistence type="predicted"/>
<reference evidence="1" key="1">
    <citation type="submission" date="2020-11" db="EMBL/GenBank/DDBJ databases">
        <authorList>
            <consortium name="DOE Joint Genome Institute"/>
            <person name="Ahrendt S."/>
            <person name="Riley R."/>
            <person name="Andreopoulos W."/>
            <person name="Labutti K."/>
            <person name="Pangilinan J."/>
            <person name="Ruiz-Duenas F.J."/>
            <person name="Barrasa J.M."/>
            <person name="Sanchez-Garcia M."/>
            <person name="Camarero S."/>
            <person name="Miyauchi S."/>
            <person name="Serrano A."/>
            <person name="Linde D."/>
            <person name="Babiker R."/>
            <person name="Drula E."/>
            <person name="Ayuso-Fernandez I."/>
            <person name="Pacheco R."/>
            <person name="Padilla G."/>
            <person name="Ferreira P."/>
            <person name="Barriuso J."/>
            <person name="Kellner H."/>
            <person name="Castanera R."/>
            <person name="Alfaro M."/>
            <person name="Ramirez L."/>
            <person name="Pisabarro A.G."/>
            <person name="Kuo A."/>
            <person name="Tritt A."/>
            <person name="Lipzen A."/>
            <person name="He G."/>
            <person name="Yan M."/>
            <person name="Ng V."/>
            <person name="Cullen D."/>
            <person name="Martin F."/>
            <person name="Rosso M.-N."/>
            <person name="Henrissat B."/>
            <person name="Hibbett D."/>
            <person name="Martinez A.T."/>
            <person name="Grigoriev I.V."/>
        </authorList>
    </citation>
    <scope>NUCLEOTIDE SEQUENCE</scope>
    <source>
        <strain evidence="1">MF-IS2</strain>
    </source>
</reference>
<organism evidence="1 2">
    <name type="scientific">Macrolepiota fuliginosa MF-IS2</name>
    <dbReference type="NCBI Taxonomy" id="1400762"/>
    <lineage>
        <taxon>Eukaryota</taxon>
        <taxon>Fungi</taxon>
        <taxon>Dikarya</taxon>
        <taxon>Basidiomycota</taxon>
        <taxon>Agaricomycotina</taxon>
        <taxon>Agaricomycetes</taxon>
        <taxon>Agaricomycetidae</taxon>
        <taxon>Agaricales</taxon>
        <taxon>Agaricineae</taxon>
        <taxon>Agaricaceae</taxon>
        <taxon>Macrolepiota</taxon>
    </lineage>
</organism>
<gene>
    <name evidence="1" type="ORF">P691DRAFT_807680</name>
</gene>